<proteinExistence type="predicted"/>
<evidence type="ECO:0000313" key="2">
    <source>
        <dbReference type="Proteomes" id="UP000030752"/>
    </source>
</evidence>
<dbReference type="RefSeq" id="XP_008719722.1">
    <property type="nucleotide sequence ID" value="XM_008721500.1"/>
</dbReference>
<accession>W2RPC8</accession>
<keyword evidence="2" id="KW-1185">Reference proteome</keyword>
<dbReference type="GeneID" id="19974514"/>
<dbReference type="Proteomes" id="UP000030752">
    <property type="component" value="Unassembled WGS sequence"/>
</dbReference>
<dbReference type="HOGENOM" id="CLU_461532_0_0_1"/>
<dbReference type="eggNOG" id="ENOG502T5Z1">
    <property type="taxonomic scope" value="Eukaryota"/>
</dbReference>
<organism evidence="1 2">
    <name type="scientific">Cyphellophora europaea (strain CBS 101466)</name>
    <name type="common">Phialophora europaea</name>
    <dbReference type="NCBI Taxonomy" id="1220924"/>
    <lineage>
        <taxon>Eukaryota</taxon>
        <taxon>Fungi</taxon>
        <taxon>Dikarya</taxon>
        <taxon>Ascomycota</taxon>
        <taxon>Pezizomycotina</taxon>
        <taxon>Eurotiomycetes</taxon>
        <taxon>Chaetothyriomycetidae</taxon>
        <taxon>Chaetothyriales</taxon>
        <taxon>Cyphellophoraceae</taxon>
        <taxon>Cyphellophora</taxon>
    </lineage>
</organism>
<dbReference type="OrthoDB" id="4116658at2759"/>
<evidence type="ECO:0000313" key="1">
    <source>
        <dbReference type="EMBL" id="ETN37553.1"/>
    </source>
</evidence>
<dbReference type="AlphaFoldDB" id="W2RPC8"/>
<gene>
    <name evidence="1" type="ORF">HMPREF1541_07175</name>
</gene>
<protein>
    <submittedName>
        <fullName evidence="1">Uncharacterized protein</fullName>
    </submittedName>
</protein>
<reference evidence="1 2" key="1">
    <citation type="submission" date="2013-03" db="EMBL/GenBank/DDBJ databases">
        <title>The Genome Sequence of Phialophora europaea CBS 101466.</title>
        <authorList>
            <consortium name="The Broad Institute Genomics Platform"/>
            <person name="Cuomo C."/>
            <person name="de Hoog S."/>
            <person name="Gorbushina A."/>
            <person name="Walker B."/>
            <person name="Young S.K."/>
            <person name="Zeng Q."/>
            <person name="Gargeya S."/>
            <person name="Fitzgerald M."/>
            <person name="Haas B."/>
            <person name="Abouelleil A."/>
            <person name="Allen A.W."/>
            <person name="Alvarado L."/>
            <person name="Arachchi H.M."/>
            <person name="Berlin A.M."/>
            <person name="Chapman S.B."/>
            <person name="Gainer-Dewar J."/>
            <person name="Goldberg J."/>
            <person name="Griggs A."/>
            <person name="Gujja S."/>
            <person name="Hansen M."/>
            <person name="Howarth C."/>
            <person name="Imamovic A."/>
            <person name="Ireland A."/>
            <person name="Larimer J."/>
            <person name="McCowan C."/>
            <person name="Murphy C."/>
            <person name="Pearson M."/>
            <person name="Poon T.W."/>
            <person name="Priest M."/>
            <person name="Roberts A."/>
            <person name="Saif S."/>
            <person name="Shea T."/>
            <person name="Sisk P."/>
            <person name="Sykes S."/>
            <person name="Wortman J."/>
            <person name="Nusbaum C."/>
            <person name="Birren B."/>
        </authorList>
    </citation>
    <scope>NUCLEOTIDE SEQUENCE [LARGE SCALE GENOMIC DNA]</scope>
    <source>
        <strain evidence="1 2">CBS 101466</strain>
    </source>
</reference>
<name>W2RPC8_CYPE1</name>
<sequence length="592" mass="66796">MNAINNTFLAGPRRCIDKPGVPPASGLHFDHSNGPFLEQFPAVILSQILLELEPIWLFQIERAIPSIALFLTHKEANLIWYGVLPPALFCTPEAFQNEKQTELAKRYFYDRGDNKTRIVDVTIGPIERRQKNVVSIGVLPNNRIGDSTSLRRMGIQWLDNCSSTANETNTIQSFDHLHRSSSFPLIKSSDPDRGSKYRVRNLALGGPYEHYLSYRREILGHFHAGVRCDICLEMLRSSDRKTKIIGLLLCQGCLGKWTIDPNKEQGRVIEYVKDVLPHIASPRTGFNRSVHAPNGQIPLFIWLPVADYIVRDRLGVDYLTAKAKAKYFDQIKQLKNKDSNLAVLRRKLRHQIVAAAEKILKECKADGMGQALNLELLKYWSQSFLPWSRVGEVLYPPKALDRIALLMPHECTDVYPRDQTLTIESSAAAKRFAQDATSIESAARAMLQELVSSPNSMTRLVEIATQYHTARLLPTFHPEGLKNGVRSIVSKKRFESPFVYSRRLKVIFAKLHTHPDPRTQAVALVPKGGGKERVLKLLPRIVEGACLVCPYSGTLAPRGLAGVIEHVRVLHPDLFWGRKHIGSQEARFYIIG</sequence>
<dbReference type="VEuPathDB" id="FungiDB:HMPREF1541_07175"/>
<dbReference type="InParanoid" id="W2RPC8"/>
<dbReference type="EMBL" id="KB822723">
    <property type="protein sequence ID" value="ETN37553.1"/>
    <property type="molecule type" value="Genomic_DNA"/>
</dbReference>